<name>A0A0F8XQV7_9ZZZZ</name>
<feature type="non-terminal residue" evidence="1">
    <location>
        <position position="260"/>
    </location>
</feature>
<gene>
    <name evidence="1" type="ORF">LCGC14_2913980</name>
</gene>
<dbReference type="AlphaFoldDB" id="A0A0F8XQV7"/>
<proteinExistence type="predicted"/>
<evidence type="ECO:0000313" key="1">
    <source>
        <dbReference type="EMBL" id="KKK71432.1"/>
    </source>
</evidence>
<dbReference type="EMBL" id="LAZR01057737">
    <property type="protein sequence ID" value="KKK71432.1"/>
    <property type="molecule type" value="Genomic_DNA"/>
</dbReference>
<comment type="caution">
    <text evidence="1">The sequence shown here is derived from an EMBL/GenBank/DDBJ whole genome shotgun (WGS) entry which is preliminary data.</text>
</comment>
<sequence>MGKWVLRHIVEGIGYADSECEDYDRYMLGRFGGGRGKKTWAERIGKKYQWIGLHRLAARLADHVPLRRSSHDPEPLRTPLLLAQERQIDPTLPPDMCEAPDRSAGWWITSGWDPERHRPEDDETWVGLTDDLPDTAALLSPITCGDQRWLLLQAFPTWDDRSPDDGHSKPYRYVWLHLRGYLVPSDAFERAIGELTGQNFFGRWMPEGGSFLYGFAGEYPWATPFNTEPESYLSSGGRRELPFPAMPISSQVVAEWEYDA</sequence>
<protein>
    <submittedName>
        <fullName evidence="1">Uncharacterized protein</fullName>
    </submittedName>
</protein>
<organism evidence="1">
    <name type="scientific">marine sediment metagenome</name>
    <dbReference type="NCBI Taxonomy" id="412755"/>
    <lineage>
        <taxon>unclassified sequences</taxon>
        <taxon>metagenomes</taxon>
        <taxon>ecological metagenomes</taxon>
    </lineage>
</organism>
<accession>A0A0F8XQV7</accession>
<reference evidence="1" key="1">
    <citation type="journal article" date="2015" name="Nature">
        <title>Complex archaea that bridge the gap between prokaryotes and eukaryotes.</title>
        <authorList>
            <person name="Spang A."/>
            <person name="Saw J.H."/>
            <person name="Jorgensen S.L."/>
            <person name="Zaremba-Niedzwiedzka K."/>
            <person name="Martijn J."/>
            <person name="Lind A.E."/>
            <person name="van Eijk R."/>
            <person name="Schleper C."/>
            <person name="Guy L."/>
            <person name="Ettema T.J."/>
        </authorList>
    </citation>
    <scope>NUCLEOTIDE SEQUENCE</scope>
</reference>